<keyword evidence="6 10" id="KW-0472">Membrane</keyword>
<evidence type="ECO:0000256" key="9">
    <source>
        <dbReference type="ARBA" id="ARBA00023303"/>
    </source>
</evidence>
<keyword evidence="8" id="KW-0868">Chloride</keyword>
<evidence type="ECO:0000256" key="1">
    <source>
        <dbReference type="ARBA" id="ARBA00004141"/>
    </source>
</evidence>
<keyword evidence="9" id="KW-0407">Ion channel</keyword>
<feature type="transmembrane region" description="Helical" evidence="10">
    <location>
        <begin position="66"/>
        <end position="85"/>
    </location>
</feature>
<comment type="caution">
    <text evidence="11">The sequence shown here is derived from an EMBL/GenBank/DDBJ whole genome shotgun (WGS) entry which is preliminary data.</text>
</comment>
<feature type="transmembrane region" description="Helical" evidence="10">
    <location>
        <begin position="239"/>
        <end position="257"/>
    </location>
</feature>
<feature type="transmembrane region" description="Helical" evidence="10">
    <location>
        <begin position="21"/>
        <end position="46"/>
    </location>
</feature>
<sequence length="574" mass="61210">MFRNAFSMEHFRHRLAHSEALPQMVVLGIICGLLCGVVLGSFRLLLEVPLAHLLPGGESENFEELSGWYHFFLPVIGSLIIIAILSRVTPLTRKVGVTHLLERMAYHQSNLPLKNAIVQFLTASTALLFGHSVGKEGPAIHLGATCGSQLGQKLNLPNNTLRILAGCGTAAGIAATFNTPLAGVVFAMEVVLLEYTVIGFMPVMVAAATGALVMQFMFGQELVLTVPAMQIESLSEIPYVAFLGGMIGLLAVAFISLMRETMRWSDHSVLTYKTKLIIAGLFTGSVAVFVPQVMGVGYDTVTSVLNGELGLGILIAILIAKCLLTPVVLGLGIPAGLIGPTFFIGAIAGGLLGILGAGAVNEQVANPGFYALLGMGSMMGAVANAPMAALVAILELTGNPNIIFPAMISIVVSNLIARYVFNMPSIFVTSMNLQGMDYRYQPLTRVLSSAAVQSLMSTSFVKCDPIISCAGAKSALDTEPSWIVINNKGRYTLLSPGDLHSTTRDIASDTSDIDMLNIPGLRLDTGFIDTKATLQQALDKMTADGMDALCIRDNNEQVIGLLTRDQIEEFYRKS</sequence>
<evidence type="ECO:0000313" key="12">
    <source>
        <dbReference type="Proteomes" id="UP000002171"/>
    </source>
</evidence>
<feature type="transmembrane region" description="Helical" evidence="10">
    <location>
        <begin position="277"/>
        <end position="297"/>
    </location>
</feature>
<keyword evidence="7" id="KW-0869">Chloride channel</keyword>
<evidence type="ECO:0000256" key="8">
    <source>
        <dbReference type="ARBA" id="ARBA00023214"/>
    </source>
</evidence>
<name>A0A7U8C1M7_NEPCE</name>
<accession>A0A7U8C1M7</accession>
<comment type="subcellular location">
    <subcellularLocation>
        <location evidence="1">Membrane</location>
        <topology evidence="1">Multi-pass membrane protein</topology>
    </subcellularLocation>
</comment>
<dbReference type="AlphaFoldDB" id="A0A7U8C1M7"/>
<evidence type="ECO:0000313" key="11">
    <source>
        <dbReference type="EMBL" id="EAR59852.1"/>
    </source>
</evidence>
<evidence type="ECO:0000256" key="6">
    <source>
        <dbReference type="ARBA" id="ARBA00023136"/>
    </source>
</evidence>
<protein>
    <submittedName>
        <fullName evidence="11">Cl-channel, voltage gated</fullName>
    </submittedName>
</protein>
<dbReference type="SUPFAM" id="SSF54631">
    <property type="entry name" value="CBS-domain pair"/>
    <property type="match status" value="1"/>
</dbReference>
<organism evidence="11 12">
    <name type="scientific">Neptuniibacter caesariensis</name>
    <dbReference type="NCBI Taxonomy" id="207954"/>
    <lineage>
        <taxon>Bacteria</taxon>
        <taxon>Pseudomonadati</taxon>
        <taxon>Pseudomonadota</taxon>
        <taxon>Gammaproteobacteria</taxon>
        <taxon>Oceanospirillales</taxon>
        <taxon>Oceanospirillaceae</taxon>
        <taxon>Neptuniibacter</taxon>
    </lineage>
</organism>
<proteinExistence type="predicted"/>
<feature type="transmembrane region" description="Helical" evidence="10">
    <location>
        <begin position="163"/>
        <end position="186"/>
    </location>
</feature>
<evidence type="ECO:0000256" key="2">
    <source>
        <dbReference type="ARBA" id="ARBA00022448"/>
    </source>
</evidence>
<gene>
    <name evidence="11" type="ORF">MED92_17455</name>
</gene>
<evidence type="ECO:0000256" key="3">
    <source>
        <dbReference type="ARBA" id="ARBA00022692"/>
    </source>
</evidence>
<dbReference type="RefSeq" id="WP_007021152.1">
    <property type="nucleotide sequence ID" value="NZ_CH724125.1"/>
</dbReference>
<keyword evidence="4 10" id="KW-1133">Transmembrane helix</keyword>
<evidence type="ECO:0000256" key="10">
    <source>
        <dbReference type="SAM" id="Phobius"/>
    </source>
</evidence>
<dbReference type="SUPFAM" id="SSF81340">
    <property type="entry name" value="Clc chloride channel"/>
    <property type="match status" value="1"/>
</dbReference>
<dbReference type="PRINTS" id="PR00762">
    <property type="entry name" value="CLCHANNEL"/>
</dbReference>
<keyword evidence="2" id="KW-0813">Transport</keyword>
<dbReference type="InterPro" id="IPR014743">
    <property type="entry name" value="Cl-channel_core"/>
</dbReference>
<keyword evidence="12" id="KW-1185">Reference proteome</keyword>
<dbReference type="PANTHER" id="PTHR43427:SF6">
    <property type="entry name" value="CHLORIDE CHANNEL PROTEIN CLC-E"/>
    <property type="match status" value="1"/>
</dbReference>
<dbReference type="EMBL" id="AAOW01000030">
    <property type="protein sequence ID" value="EAR59852.1"/>
    <property type="molecule type" value="Genomic_DNA"/>
</dbReference>
<feature type="transmembrane region" description="Helical" evidence="10">
    <location>
        <begin position="198"/>
        <end position="218"/>
    </location>
</feature>
<keyword evidence="3 10" id="KW-0812">Transmembrane</keyword>
<feature type="transmembrane region" description="Helical" evidence="10">
    <location>
        <begin position="402"/>
        <end position="421"/>
    </location>
</feature>
<keyword evidence="5" id="KW-0406">Ion transport</keyword>
<dbReference type="GO" id="GO:0034707">
    <property type="term" value="C:chloride channel complex"/>
    <property type="evidence" value="ECO:0007669"/>
    <property type="project" value="UniProtKB-KW"/>
</dbReference>
<feature type="transmembrane region" description="Helical" evidence="10">
    <location>
        <begin position="337"/>
        <end position="357"/>
    </location>
</feature>
<dbReference type="Pfam" id="PF00654">
    <property type="entry name" value="Voltage_CLC"/>
    <property type="match status" value="1"/>
</dbReference>
<dbReference type="InterPro" id="IPR050368">
    <property type="entry name" value="ClC-type_chloride_channel"/>
</dbReference>
<dbReference type="InterPro" id="IPR001807">
    <property type="entry name" value="ClC"/>
</dbReference>
<dbReference type="PANTHER" id="PTHR43427">
    <property type="entry name" value="CHLORIDE CHANNEL PROTEIN CLC-E"/>
    <property type="match status" value="1"/>
</dbReference>
<feature type="transmembrane region" description="Helical" evidence="10">
    <location>
        <begin position="309"/>
        <end position="331"/>
    </location>
</feature>
<dbReference type="GO" id="GO:0005254">
    <property type="term" value="F:chloride channel activity"/>
    <property type="evidence" value="ECO:0007669"/>
    <property type="project" value="UniProtKB-KW"/>
</dbReference>
<dbReference type="CDD" id="cd00400">
    <property type="entry name" value="Voltage_gated_ClC"/>
    <property type="match status" value="1"/>
</dbReference>
<dbReference type="Proteomes" id="UP000002171">
    <property type="component" value="Unassembled WGS sequence"/>
</dbReference>
<reference evidence="11 12" key="1">
    <citation type="submission" date="2006-02" db="EMBL/GenBank/DDBJ databases">
        <authorList>
            <person name="Pinhassi J."/>
            <person name="Pedros-Alio C."/>
            <person name="Ferriera S."/>
            <person name="Johnson J."/>
            <person name="Kravitz S."/>
            <person name="Halpern A."/>
            <person name="Remington K."/>
            <person name="Beeson K."/>
            <person name="Tran B."/>
            <person name="Rogers Y.-H."/>
            <person name="Friedman R."/>
            <person name="Venter J.C."/>
        </authorList>
    </citation>
    <scope>NUCLEOTIDE SEQUENCE [LARGE SCALE GENOMIC DNA]</scope>
    <source>
        <strain evidence="11 12">MED92</strain>
    </source>
</reference>
<feature type="transmembrane region" description="Helical" evidence="10">
    <location>
        <begin position="369"/>
        <end position="396"/>
    </location>
</feature>
<evidence type="ECO:0000256" key="5">
    <source>
        <dbReference type="ARBA" id="ARBA00023065"/>
    </source>
</evidence>
<evidence type="ECO:0000256" key="7">
    <source>
        <dbReference type="ARBA" id="ARBA00023173"/>
    </source>
</evidence>
<evidence type="ECO:0000256" key="4">
    <source>
        <dbReference type="ARBA" id="ARBA00022989"/>
    </source>
</evidence>
<dbReference type="InterPro" id="IPR046342">
    <property type="entry name" value="CBS_dom_sf"/>
</dbReference>
<dbReference type="Gene3D" id="1.10.3080.10">
    <property type="entry name" value="Clc chloride channel"/>
    <property type="match status" value="1"/>
</dbReference>
<dbReference type="OrthoDB" id="9767361at2"/>